<organism evidence="1 2">
    <name type="scientific">Williamsia herbipolensis</name>
    <dbReference type="NCBI Taxonomy" id="1603258"/>
    <lineage>
        <taxon>Bacteria</taxon>
        <taxon>Bacillati</taxon>
        <taxon>Actinomycetota</taxon>
        <taxon>Actinomycetes</taxon>
        <taxon>Mycobacteriales</taxon>
        <taxon>Nocardiaceae</taxon>
        <taxon>Williamsia</taxon>
    </lineage>
</organism>
<dbReference type="AlphaFoldDB" id="A0AAU4K6S9"/>
<evidence type="ECO:0000313" key="1">
    <source>
        <dbReference type="EMBL" id="WUM21744.1"/>
    </source>
</evidence>
<proteinExistence type="predicted"/>
<dbReference type="KEGG" id="whr:OG579_08220"/>
<evidence type="ECO:0000313" key="2">
    <source>
        <dbReference type="Proteomes" id="UP001432128"/>
    </source>
</evidence>
<name>A0AAU4K6S9_9NOCA</name>
<dbReference type="RefSeq" id="WP_328858731.1">
    <property type="nucleotide sequence ID" value="NZ_CP108021.1"/>
</dbReference>
<accession>A0AAU4K6S9</accession>
<dbReference type="EMBL" id="CP108021">
    <property type="protein sequence ID" value="WUM21744.1"/>
    <property type="molecule type" value="Genomic_DNA"/>
</dbReference>
<dbReference type="Proteomes" id="UP001432128">
    <property type="component" value="Chromosome"/>
</dbReference>
<sequence>MDLSNLTTVATRRDLERMGVSRDRITAALRSGSLVSVAPGYYMRPASIGAFPEHEHLALARAVQAGMSPGTALAEVAAAINHGLPVVGADLSRVRLVRPGGTASGTQRTSVSVLTRNVTGDELVFVDGCLTTTVPRTVVDLARRDSVRTAVIVGDAALHRGLTTRHELEHRLAAAGPMRGARRAREIVAMLDGRAESPLESWSRLVIGRSNLPSPDIQHEVRDRGRLVARVDFWWEEFGVVGECDGMGKYFGQYSEKSLREVLDEEKFRAQELVDLGYVVVRWSWDELLRRPDVVLARIERAINRARALRRVS</sequence>
<protein>
    <recommendedName>
        <fullName evidence="3">Transcriptional regulator, AbiEi antitoxin, Type IV TA system</fullName>
    </recommendedName>
</protein>
<evidence type="ECO:0008006" key="3">
    <source>
        <dbReference type="Google" id="ProtNLM"/>
    </source>
</evidence>
<gene>
    <name evidence="1" type="ORF">OG579_08220</name>
</gene>
<reference evidence="1 2" key="1">
    <citation type="submission" date="2022-10" db="EMBL/GenBank/DDBJ databases">
        <title>The complete genomes of actinobacterial strains from the NBC collection.</title>
        <authorList>
            <person name="Joergensen T.S."/>
            <person name="Alvarez Arevalo M."/>
            <person name="Sterndorff E.B."/>
            <person name="Faurdal D."/>
            <person name="Vuksanovic O."/>
            <person name="Mourched A.-S."/>
            <person name="Charusanti P."/>
            <person name="Shaw S."/>
            <person name="Blin K."/>
            <person name="Weber T."/>
        </authorList>
    </citation>
    <scope>NUCLEOTIDE SEQUENCE [LARGE SCALE GENOMIC DNA]</scope>
    <source>
        <strain evidence="1 2">NBC_00319</strain>
    </source>
</reference>
<keyword evidence="2" id="KW-1185">Reference proteome</keyword>